<comment type="caution">
    <text evidence="1">The sequence shown here is derived from an EMBL/GenBank/DDBJ whole genome shotgun (WGS) entry which is preliminary data.</text>
</comment>
<dbReference type="EMBL" id="CM043779">
    <property type="protein sequence ID" value="KAI4837496.1"/>
    <property type="molecule type" value="Genomic_DNA"/>
</dbReference>
<keyword evidence="2" id="KW-1185">Reference proteome</keyword>
<sequence length="277" mass="33195">MERKYRLLIFIKITSFIILTWTYNFKRDLNTFNETFFAIYKLTGKLNIRTYRLLKNYTHDTNLNTVEIKEGISNSAVNISKDFSNNERECIRKKKPSNRDILNNDGNNKKSMKNNSPIYGTKTYSYFEKRIFNKLDNTEFLKKNKTFTDRTYKKIKFKKRRQRFSLGLFLSIVVLLVPLIDLSFYFICGKDLLSALDFLSVSVGHEGYFPKIEGGQLKNLFDLKHWMFREAIRVPTILKYCIPIFIIFVVIIICIVYYYKKVMKYEKIKFREKLKEY</sequence>
<dbReference type="Proteomes" id="UP001056978">
    <property type="component" value="Chromosome 11"/>
</dbReference>
<gene>
    <name evidence="1" type="ORF">MKS88_003972</name>
</gene>
<proteinExistence type="predicted"/>
<name>A0ACB9Y701_PLABR</name>
<evidence type="ECO:0000313" key="1">
    <source>
        <dbReference type="EMBL" id="KAI4837496.1"/>
    </source>
</evidence>
<reference evidence="1" key="1">
    <citation type="submission" date="2022-06" db="EMBL/GenBank/DDBJ databases">
        <title>The First Complete Genome of the Simian Malaria Parasite Plasmodium brasilianum.</title>
        <authorList>
            <person name="Bajic M."/>
            <person name="Ravishankar S."/>
        </authorList>
    </citation>
    <scope>NUCLEOTIDE SEQUENCE</scope>
    <source>
        <strain evidence="1">Bolivian I</strain>
    </source>
</reference>
<accession>A0ACB9Y701</accession>
<protein>
    <submittedName>
        <fullName evidence="1">Uncharacterized protein</fullName>
    </submittedName>
</protein>
<organism evidence="1 2">
    <name type="scientific">Plasmodium brasilianum</name>
    <dbReference type="NCBI Taxonomy" id="5824"/>
    <lineage>
        <taxon>Eukaryota</taxon>
        <taxon>Sar</taxon>
        <taxon>Alveolata</taxon>
        <taxon>Apicomplexa</taxon>
        <taxon>Aconoidasida</taxon>
        <taxon>Haemosporida</taxon>
        <taxon>Plasmodiidae</taxon>
        <taxon>Plasmodium</taxon>
        <taxon>Plasmodium (Plasmodium)</taxon>
    </lineage>
</organism>
<evidence type="ECO:0000313" key="2">
    <source>
        <dbReference type="Proteomes" id="UP001056978"/>
    </source>
</evidence>